<comment type="caution">
    <text evidence="4">The sequence shown here is derived from an EMBL/GenBank/DDBJ whole genome shotgun (WGS) entry which is preliminary data.</text>
</comment>
<proteinExistence type="predicted"/>
<dbReference type="STRING" id="1850517.A8708_10435"/>
<dbReference type="RefSeq" id="WP_068662010.1">
    <property type="nucleotide sequence ID" value="NZ_LYPB01000043.1"/>
</dbReference>
<dbReference type="GO" id="GO:0016787">
    <property type="term" value="F:hydrolase activity"/>
    <property type="evidence" value="ECO:0007669"/>
    <property type="project" value="UniProtKB-UniRule"/>
</dbReference>
<dbReference type="InterPro" id="IPR016035">
    <property type="entry name" value="Acyl_Trfase/lysoPLipase"/>
</dbReference>
<protein>
    <submittedName>
        <fullName evidence="4">Patatin</fullName>
    </submittedName>
</protein>
<evidence type="ECO:0000313" key="4">
    <source>
        <dbReference type="EMBL" id="OAS22967.1"/>
    </source>
</evidence>
<accession>A0A198ANZ2</accession>
<feature type="domain" description="PNPLA" evidence="3">
    <location>
        <begin position="5"/>
        <end position="207"/>
    </location>
</feature>
<evidence type="ECO:0000313" key="5">
    <source>
        <dbReference type="Proteomes" id="UP000078454"/>
    </source>
</evidence>
<dbReference type="SUPFAM" id="SSF52151">
    <property type="entry name" value="FabD/lysophospholipase-like"/>
    <property type="match status" value="1"/>
</dbReference>
<dbReference type="CDD" id="cd07207">
    <property type="entry name" value="Pat_ExoU_VipD_like"/>
    <property type="match status" value="1"/>
</dbReference>
<feature type="active site" description="Nucleophile" evidence="2">
    <location>
        <position position="38"/>
    </location>
</feature>
<dbReference type="OrthoDB" id="9770965at2"/>
<feature type="short sequence motif" description="GXGXXG" evidence="2">
    <location>
        <begin position="9"/>
        <end position="14"/>
    </location>
</feature>
<keyword evidence="1 2" id="KW-0443">Lipid metabolism</keyword>
<dbReference type="PANTHER" id="PTHR46394">
    <property type="entry name" value="ANNEXIN"/>
    <property type="match status" value="1"/>
</dbReference>
<gene>
    <name evidence="4" type="ORF">A8708_10435</name>
</gene>
<keyword evidence="5" id="KW-1185">Reference proteome</keyword>
<reference evidence="4 5" key="1">
    <citation type="submission" date="2016-05" db="EMBL/GenBank/DDBJ databases">
        <title>Paenibacillus sp. 1ZS3-15 nov., isolated from the rhizosphere soil.</title>
        <authorList>
            <person name="Zhang X.X."/>
            <person name="Zhang J."/>
        </authorList>
    </citation>
    <scope>NUCLEOTIDE SEQUENCE [LARGE SCALE GENOMIC DNA]</scope>
    <source>
        <strain evidence="4 5">1ZS3-15</strain>
    </source>
</reference>
<dbReference type="Pfam" id="PF01734">
    <property type="entry name" value="Patatin"/>
    <property type="match status" value="1"/>
</dbReference>
<sequence>MKINGVFEGGGVKGIALAGGVSAAIEQGYTFHNVAGTSSGSIVAALLAAGYTGEEMRELILRAPFKSFMQRSPIFNTKIIGPAARLLIKKGLYSGEALEHWVNQQLAAKGVRTFGDLRPNQLRIIASDITQGKLLVLPNDIAQYGIEPGKLSIAKAVRMSTSIPYFFDPVRIRRNIKSSEKAKPFSEQFNYIVDGGLLSNFPLWVFDNEMPRAKLIPVIGFQLVGKSDTPTHTIRGPITMLEALFSTMLSAHDERYIEQKNRFRTVKIPTLGVGNTQFTISKELSMSLYESGYLAAKAYFKSWSASTYEENYEKYVMRPPHKSLV</sequence>
<dbReference type="EMBL" id="LYPB01000043">
    <property type="protein sequence ID" value="OAS22967.1"/>
    <property type="molecule type" value="Genomic_DNA"/>
</dbReference>
<dbReference type="PROSITE" id="PS51635">
    <property type="entry name" value="PNPLA"/>
    <property type="match status" value="1"/>
</dbReference>
<dbReference type="GO" id="GO:0016042">
    <property type="term" value="P:lipid catabolic process"/>
    <property type="evidence" value="ECO:0007669"/>
    <property type="project" value="UniProtKB-UniRule"/>
</dbReference>
<dbReference type="InterPro" id="IPR002641">
    <property type="entry name" value="PNPLA_dom"/>
</dbReference>
<evidence type="ECO:0000259" key="3">
    <source>
        <dbReference type="PROSITE" id="PS51635"/>
    </source>
</evidence>
<keyword evidence="2" id="KW-0378">Hydrolase</keyword>
<dbReference type="PANTHER" id="PTHR46394:SF1">
    <property type="entry name" value="PNPLA DOMAIN-CONTAINING PROTEIN"/>
    <property type="match status" value="1"/>
</dbReference>
<feature type="short sequence motif" description="GXSXG" evidence="2">
    <location>
        <begin position="36"/>
        <end position="40"/>
    </location>
</feature>
<dbReference type="Proteomes" id="UP000078454">
    <property type="component" value="Unassembled WGS sequence"/>
</dbReference>
<evidence type="ECO:0000256" key="1">
    <source>
        <dbReference type="ARBA" id="ARBA00023098"/>
    </source>
</evidence>
<feature type="active site" description="Proton acceptor" evidence="2">
    <location>
        <position position="194"/>
    </location>
</feature>
<name>A0A198ANZ2_9BACL</name>
<organism evidence="4 5">
    <name type="scientific">Paenibacillus oryzisoli</name>
    <dbReference type="NCBI Taxonomy" id="1850517"/>
    <lineage>
        <taxon>Bacteria</taxon>
        <taxon>Bacillati</taxon>
        <taxon>Bacillota</taxon>
        <taxon>Bacilli</taxon>
        <taxon>Bacillales</taxon>
        <taxon>Paenibacillaceae</taxon>
        <taxon>Paenibacillus</taxon>
    </lineage>
</organism>
<feature type="short sequence motif" description="DGA/G" evidence="2">
    <location>
        <begin position="194"/>
        <end position="196"/>
    </location>
</feature>
<evidence type="ECO:0000256" key="2">
    <source>
        <dbReference type="PROSITE-ProRule" id="PRU01161"/>
    </source>
</evidence>
<dbReference type="AlphaFoldDB" id="A0A198ANZ2"/>
<keyword evidence="2" id="KW-0442">Lipid degradation</keyword>
<dbReference type="InterPro" id="IPR052580">
    <property type="entry name" value="Lipid_Hydrolase"/>
</dbReference>
<dbReference type="Gene3D" id="3.40.1090.10">
    <property type="entry name" value="Cytosolic phospholipase A2 catalytic domain"/>
    <property type="match status" value="2"/>
</dbReference>